<sequence length="202" mass="23112">MQIEMTIAEVPLYLNLTLYNASGYINGFMKNSSEQSDDLYSFTEYAGSQDNTSTHLIESKLKSNCNDCNPITTSTTTPPVKTNVFTNLLSSILPEGLINELKDFGEVVFKVVSVIVIVILGIIAIIVIILIVRFVIYPLCKLIKWLKVFSCICPDYHGLNSLNRKMERENYKNMIKERERERKYIDRKIKEEIEASSLDNRV</sequence>
<organism evidence="2 3">
    <name type="scientific">Diploscapter pachys</name>
    <dbReference type="NCBI Taxonomy" id="2018661"/>
    <lineage>
        <taxon>Eukaryota</taxon>
        <taxon>Metazoa</taxon>
        <taxon>Ecdysozoa</taxon>
        <taxon>Nematoda</taxon>
        <taxon>Chromadorea</taxon>
        <taxon>Rhabditida</taxon>
        <taxon>Rhabditina</taxon>
        <taxon>Rhabditomorpha</taxon>
        <taxon>Rhabditoidea</taxon>
        <taxon>Rhabditidae</taxon>
        <taxon>Diploscapter</taxon>
    </lineage>
</organism>
<evidence type="ECO:0000313" key="3">
    <source>
        <dbReference type="Proteomes" id="UP000218231"/>
    </source>
</evidence>
<keyword evidence="1" id="KW-0472">Membrane</keyword>
<keyword evidence="3" id="KW-1185">Reference proteome</keyword>
<dbReference type="EMBL" id="LIAE01006705">
    <property type="protein sequence ID" value="PAV86071.1"/>
    <property type="molecule type" value="Genomic_DNA"/>
</dbReference>
<gene>
    <name evidence="2" type="ORF">WR25_07314</name>
</gene>
<evidence type="ECO:0000256" key="1">
    <source>
        <dbReference type="SAM" id="Phobius"/>
    </source>
</evidence>
<dbReference type="InterPro" id="IPR043076">
    <property type="entry name" value="Fusogen_EFF/AFF_dom3"/>
</dbReference>
<protein>
    <submittedName>
        <fullName evidence="2">Uncharacterized protein</fullName>
    </submittedName>
</protein>
<accession>A0A2A2LIN1</accession>
<dbReference type="AlphaFoldDB" id="A0A2A2LIN1"/>
<keyword evidence="1" id="KW-1133">Transmembrane helix</keyword>
<reference evidence="2 3" key="1">
    <citation type="journal article" date="2017" name="Curr. Biol.">
        <title>Genome architecture and evolution of a unichromosomal asexual nematode.</title>
        <authorList>
            <person name="Fradin H."/>
            <person name="Zegar C."/>
            <person name="Gutwein M."/>
            <person name="Lucas J."/>
            <person name="Kovtun M."/>
            <person name="Corcoran D."/>
            <person name="Baugh L.R."/>
            <person name="Kiontke K."/>
            <person name="Gunsalus K."/>
            <person name="Fitch D.H."/>
            <person name="Piano F."/>
        </authorList>
    </citation>
    <scope>NUCLEOTIDE SEQUENCE [LARGE SCALE GENOMIC DNA]</scope>
    <source>
        <strain evidence="2">PF1309</strain>
    </source>
</reference>
<dbReference type="Gene3D" id="2.60.40.3980">
    <property type="entry name" value="Cell-cell fusogen EFF/AFF, domain 3"/>
    <property type="match status" value="1"/>
</dbReference>
<comment type="caution">
    <text evidence="2">The sequence shown here is derived from an EMBL/GenBank/DDBJ whole genome shotgun (WGS) entry which is preliminary data.</text>
</comment>
<feature type="transmembrane region" description="Helical" evidence="1">
    <location>
        <begin position="111"/>
        <end position="136"/>
    </location>
</feature>
<evidence type="ECO:0000313" key="2">
    <source>
        <dbReference type="EMBL" id="PAV86071.1"/>
    </source>
</evidence>
<proteinExistence type="predicted"/>
<name>A0A2A2LIN1_9BILA</name>
<keyword evidence="1" id="KW-0812">Transmembrane</keyword>
<dbReference type="Proteomes" id="UP000218231">
    <property type="component" value="Unassembled WGS sequence"/>
</dbReference>